<protein>
    <submittedName>
        <fullName evidence="1">Uncharacterized protein</fullName>
    </submittedName>
</protein>
<dbReference type="Proteomes" id="UP001186974">
    <property type="component" value="Unassembled WGS sequence"/>
</dbReference>
<organism evidence="1 2">
    <name type="scientific">Coniosporium uncinatum</name>
    <dbReference type="NCBI Taxonomy" id="93489"/>
    <lineage>
        <taxon>Eukaryota</taxon>
        <taxon>Fungi</taxon>
        <taxon>Dikarya</taxon>
        <taxon>Ascomycota</taxon>
        <taxon>Pezizomycotina</taxon>
        <taxon>Dothideomycetes</taxon>
        <taxon>Dothideomycetes incertae sedis</taxon>
        <taxon>Coniosporium</taxon>
    </lineage>
</organism>
<gene>
    <name evidence="1" type="ORF">LTS18_009204</name>
</gene>
<evidence type="ECO:0000313" key="1">
    <source>
        <dbReference type="EMBL" id="KAK3060147.1"/>
    </source>
</evidence>
<comment type="caution">
    <text evidence="1">The sequence shown here is derived from an EMBL/GenBank/DDBJ whole genome shotgun (WGS) entry which is preliminary data.</text>
</comment>
<name>A0ACC3D0Z9_9PEZI</name>
<sequence length="699" mass="78605">MQASLPALVRMVSVEDIGQGSEAIRILGIRWLPTGAAARSVNGNGNLKSSEETKKESDRSVPGQGEVEQGDNESSGDNDDQKNSSGQEQDQVQVAEGMEAEEGDFVNLEVAFAYHARAERKSVRDRSKNAHLYLAFYLPSRIKFPVWVELRGIVGTLRLRLQLCPDPPFFSLCTLTFMGQPNVDVSCVPLTKHGLNIMDLPLISNFVQSAVDAAMAEYVAPKSLTLDLKDMLVGDDFKKDTNARGILVVGIKRAFDFKEGDISMGPLKSGSADAYVSVGWAKFGKPVWSTRVIVSEMEPHWDETAFICVTPLELNVDERLRIQLWDSDRTSADDDLGRIEVDLKRLMRDSETNGKMADRQDGFKALKAGEGMPGKLDWSVGYFTKTRILESQMQQQTADSEVRTLDQLKEKSYRESEGKLREASKDRMIISAPPPQDYPSGILSIQIHQITGLELETLNKKKADKNEDASDEEESGDDLPSSYCTVIVNHQKIFKSRTKPKTAKPFFNAGCERFIRDWRNTEVHVSVRDARIHEDDPLLGVVYLPLGKIFSRRAQISDYFPLAGGVGFGRVRISMVFRSVQLQAPPSLRGWEYGTLEVHPDIRTENLPEDLKHMRLKVRTTLGKGKFRPQKDGTWKHKHEESVNLAVRKRYSNCMVVEFRKDSALLDKTPAFAILWLKDIPDNEEQTLTLPVWKGDLKR</sequence>
<feature type="non-terminal residue" evidence="1">
    <location>
        <position position="699"/>
    </location>
</feature>
<proteinExistence type="predicted"/>
<accession>A0ACC3D0Z9</accession>
<dbReference type="EMBL" id="JAWDJW010008820">
    <property type="protein sequence ID" value="KAK3060147.1"/>
    <property type="molecule type" value="Genomic_DNA"/>
</dbReference>
<reference evidence="1" key="1">
    <citation type="submission" date="2024-09" db="EMBL/GenBank/DDBJ databases">
        <title>Black Yeasts Isolated from many extreme environments.</title>
        <authorList>
            <person name="Coleine C."/>
            <person name="Stajich J.E."/>
            <person name="Selbmann L."/>
        </authorList>
    </citation>
    <scope>NUCLEOTIDE SEQUENCE</scope>
    <source>
        <strain evidence="1">CCFEE 5737</strain>
    </source>
</reference>
<evidence type="ECO:0000313" key="2">
    <source>
        <dbReference type="Proteomes" id="UP001186974"/>
    </source>
</evidence>
<keyword evidence="2" id="KW-1185">Reference proteome</keyword>